<dbReference type="PRINTS" id="PR00081">
    <property type="entry name" value="GDHRDH"/>
</dbReference>
<feature type="region of interest" description="Disordered" evidence="4">
    <location>
        <begin position="228"/>
        <end position="252"/>
    </location>
</feature>
<feature type="compositionally biased region" description="Basic and acidic residues" evidence="4">
    <location>
        <begin position="450"/>
        <end position="467"/>
    </location>
</feature>
<dbReference type="Pfam" id="PF00106">
    <property type="entry name" value="adh_short"/>
    <property type="match status" value="1"/>
</dbReference>
<feature type="compositionally biased region" description="Low complexity" evidence="4">
    <location>
        <begin position="242"/>
        <end position="252"/>
    </location>
</feature>
<dbReference type="InterPro" id="IPR036291">
    <property type="entry name" value="NAD(P)-bd_dom_sf"/>
</dbReference>
<keyword evidence="2" id="KW-0521">NADP</keyword>
<dbReference type="InterPro" id="IPR002347">
    <property type="entry name" value="SDR_fam"/>
</dbReference>
<protein>
    <recommendedName>
        <fullName evidence="7">Ketoreductase (KR) domain-containing protein</fullName>
    </recommendedName>
</protein>
<dbReference type="Proteomes" id="UP000224634">
    <property type="component" value="Unassembled WGS sequence"/>
</dbReference>
<keyword evidence="6" id="KW-1185">Reference proteome</keyword>
<evidence type="ECO:0000313" key="6">
    <source>
        <dbReference type="Proteomes" id="UP000224634"/>
    </source>
</evidence>
<dbReference type="GO" id="GO:0016491">
    <property type="term" value="F:oxidoreductase activity"/>
    <property type="evidence" value="ECO:0007669"/>
    <property type="project" value="UniProtKB-KW"/>
</dbReference>
<proteinExistence type="inferred from homology"/>
<name>A0A2B7YZR3_POLH7</name>
<reference evidence="5 6" key="1">
    <citation type="submission" date="2017-10" db="EMBL/GenBank/DDBJ databases">
        <title>Comparative genomics in systemic dimorphic fungi from Ajellomycetaceae.</title>
        <authorList>
            <person name="Munoz J.F."/>
            <person name="Mcewen J.G."/>
            <person name="Clay O.K."/>
            <person name="Cuomo C.A."/>
        </authorList>
    </citation>
    <scope>NUCLEOTIDE SEQUENCE [LARGE SCALE GENOMIC DNA]</scope>
    <source>
        <strain evidence="5 6">UAMH7299</strain>
    </source>
</reference>
<evidence type="ECO:0000256" key="1">
    <source>
        <dbReference type="ARBA" id="ARBA00006484"/>
    </source>
</evidence>
<dbReference type="PANTHER" id="PTHR24320">
    <property type="entry name" value="RETINOL DEHYDROGENASE"/>
    <property type="match status" value="1"/>
</dbReference>
<evidence type="ECO:0008006" key="7">
    <source>
        <dbReference type="Google" id="ProtNLM"/>
    </source>
</evidence>
<dbReference type="AlphaFoldDB" id="A0A2B7YZR3"/>
<dbReference type="Gene3D" id="3.40.50.720">
    <property type="entry name" value="NAD(P)-binding Rossmann-like Domain"/>
    <property type="match status" value="1"/>
</dbReference>
<evidence type="ECO:0000256" key="3">
    <source>
        <dbReference type="ARBA" id="ARBA00023002"/>
    </source>
</evidence>
<feature type="region of interest" description="Disordered" evidence="4">
    <location>
        <begin position="450"/>
        <end position="497"/>
    </location>
</feature>
<accession>A0A2B7YZR3</accession>
<evidence type="ECO:0000313" key="5">
    <source>
        <dbReference type="EMBL" id="PGH26835.1"/>
    </source>
</evidence>
<sequence length="497" mass="54187">MPIPFIAQTAFDGLSSIPYAYSGLKVVACLCLIALLKSYFGGAQHTADGVLHSKVIMITGGTSGIGSSIAADLAQRGAQIILLTKYSPSDLFLVEYIEDLRAKTNNELIYAEQVDLSSLHSIRLFATKWVDNAPPRRLDMVILCASTQNPRSSSGSGKTKYTVDGLDEEWQVNYLANYHLLSILSPALRAQPPDRDVRVIFAGCAGYIGGKLDFNALEEYTSLSSMAAGTTTTSPKSKKSKPSTSSTTISRKPPMFATSKLALLTFARSFQSHLSAYSRPDKQPPNARVLVVDPGLSRTPGTRRWITRGSLWGLLVYLLTWPLWWLILKSPQQGAQSFLMAVLEMGFSAEAVHAVSAAENIAKNAGNGDKKRATSTTAAVAAVEDVSKLAGVGMGIEKGKIIKECKERDVLRPEIMDDNVAKELWEFSERQIEAREKEGAVLRALEKKEREAWEKEKKEKEKEKEQAKGNGGEGIEVSGSKGNKTKAPGSRRSRKAK</sequence>
<dbReference type="OrthoDB" id="191979at2759"/>
<dbReference type="EMBL" id="PDNA01000012">
    <property type="protein sequence ID" value="PGH26835.1"/>
    <property type="molecule type" value="Genomic_DNA"/>
</dbReference>
<comment type="caution">
    <text evidence="5">The sequence shown here is derived from an EMBL/GenBank/DDBJ whole genome shotgun (WGS) entry which is preliminary data.</text>
</comment>
<evidence type="ECO:0000256" key="4">
    <source>
        <dbReference type="SAM" id="MobiDB-lite"/>
    </source>
</evidence>
<keyword evidence="3" id="KW-0560">Oxidoreductase</keyword>
<gene>
    <name evidence="5" type="ORF">AJ80_01415</name>
</gene>
<dbReference type="PANTHER" id="PTHR24320:SF285">
    <property type="entry name" value="RETINOL DEHYDROGENASE 14"/>
    <property type="match status" value="1"/>
</dbReference>
<organism evidence="5 6">
    <name type="scientific">Polytolypa hystricis (strain UAMH7299)</name>
    <dbReference type="NCBI Taxonomy" id="1447883"/>
    <lineage>
        <taxon>Eukaryota</taxon>
        <taxon>Fungi</taxon>
        <taxon>Dikarya</taxon>
        <taxon>Ascomycota</taxon>
        <taxon>Pezizomycotina</taxon>
        <taxon>Eurotiomycetes</taxon>
        <taxon>Eurotiomycetidae</taxon>
        <taxon>Onygenales</taxon>
        <taxon>Onygenales incertae sedis</taxon>
        <taxon>Polytolypa</taxon>
    </lineage>
</organism>
<dbReference type="STRING" id="1447883.A0A2B7YZR3"/>
<comment type="similarity">
    <text evidence="1">Belongs to the short-chain dehydrogenases/reductases (SDR) family.</text>
</comment>
<dbReference type="SUPFAM" id="SSF51735">
    <property type="entry name" value="NAD(P)-binding Rossmann-fold domains"/>
    <property type="match status" value="1"/>
</dbReference>
<evidence type="ECO:0000256" key="2">
    <source>
        <dbReference type="ARBA" id="ARBA00022857"/>
    </source>
</evidence>